<evidence type="ECO:0008006" key="2">
    <source>
        <dbReference type="Google" id="ProtNLM"/>
    </source>
</evidence>
<sequence length="173" mass="20398">MLSITEENFNVTRTQGFKVQGFGLRQRRKTDRMVKGDRLLYYVKGLRVFPVAATIISTVFEDEKPLWVSTQLNEQYKYRVRTRAELILRPDQYLQANQIGPRMDYVRRWPPEMWHHAFWEELHLLPRKDFELIEDEMRKVLRGQGPTQVVPVPTVVQASDFNEAMLQGSDTAT</sequence>
<gene>
    <name evidence="1" type="ORF">METZ01_LOCUS322929</name>
</gene>
<dbReference type="Gene3D" id="3.10.590.10">
    <property type="entry name" value="ph1033 like domains"/>
    <property type="match status" value="1"/>
</dbReference>
<evidence type="ECO:0000313" key="1">
    <source>
        <dbReference type="EMBL" id="SVC70075.1"/>
    </source>
</evidence>
<accession>A0A382PBT7</accession>
<proteinExistence type="predicted"/>
<dbReference type="AlphaFoldDB" id="A0A382PBT7"/>
<protein>
    <recommendedName>
        <fullName evidence="2">EVE domain-containing protein</fullName>
    </recommendedName>
</protein>
<dbReference type="SUPFAM" id="SSF88697">
    <property type="entry name" value="PUA domain-like"/>
    <property type="match status" value="1"/>
</dbReference>
<organism evidence="1">
    <name type="scientific">marine metagenome</name>
    <dbReference type="NCBI Taxonomy" id="408172"/>
    <lineage>
        <taxon>unclassified sequences</taxon>
        <taxon>metagenomes</taxon>
        <taxon>ecological metagenomes</taxon>
    </lineage>
</organism>
<reference evidence="1" key="1">
    <citation type="submission" date="2018-05" db="EMBL/GenBank/DDBJ databases">
        <authorList>
            <person name="Lanie J.A."/>
            <person name="Ng W.-L."/>
            <person name="Kazmierczak K.M."/>
            <person name="Andrzejewski T.M."/>
            <person name="Davidsen T.M."/>
            <person name="Wayne K.J."/>
            <person name="Tettelin H."/>
            <person name="Glass J.I."/>
            <person name="Rusch D."/>
            <person name="Podicherti R."/>
            <person name="Tsui H.-C.T."/>
            <person name="Winkler M.E."/>
        </authorList>
    </citation>
    <scope>NUCLEOTIDE SEQUENCE</scope>
</reference>
<dbReference type="EMBL" id="UINC01105834">
    <property type="protein sequence ID" value="SVC70075.1"/>
    <property type="molecule type" value="Genomic_DNA"/>
</dbReference>
<dbReference type="InterPro" id="IPR015947">
    <property type="entry name" value="PUA-like_sf"/>
</dbReference>
<name>A0A382PBT7_9ZZZZ</name>